<dbReference type="KEGG" id="fam:OYT1_ch1551"/>
<evidence type="ECO:0008006" key="4">
    <source>
        <dbReference type="Google" id="ProtNLM"/>
    </source>
</evidence>
<organism evidence="2 3">
    <name type="scientific">Ferriphaselus amnicola</name>
    <dbReference type="NCBI Taxonomy" id="1188319"/>
    <lineage>
        <taxon>Bacteria</taxon>
        <taxon>Pseudomonadati</taxon>
        <taxon>Pseudomonadota</taxon>
        <taxon>Betaproteobacteria</taxon>
        <taxon>Nitrosomonadales</taxon>
        <taxon>Gallionellaceae</taxon>
        <taxon>Ferriphaselus</taxon>
    </lineage>
</organism>
<dbReference type="SUPFAM" id="SSF111364">
    <property type="entry name" value="Tsx-like channel"/>
    <property type="match status" value="1"/>
</dbReference>
<evidence type="ECO:0000313" key="3">
    <source>
        <dbReference type="Proteomes" id="UP000033070"/>
    </source>
</evidence>
<protein>
    <recommendedName>
        <fullName evidence="4">Nucleoside-binding outer membrane protein</fullName>
    </recommendedName>
</protein>
<reference evidence="2 3" key="1">
    <citation type="submission" date="2018-06" db="EMBL/GenBank/DDBJ databases">
        <title>OYT1 Genome Sequencing.</title>
        <authorList>
            <person name="Kato S."/>
            <person name="Itoh T."/>
            <person name="Ohkuma M."/>
        </authorList>
    </citation>
    <scope>NUCLEOTIDE SEQUENCE [LARGE SCALE GENOMIC DNA]</scope>
    <source>
        <strain evidence="2 3">OYT1</strain>
    </source>
</reference>
<dbReference type="EMBL" id="AP018738">
    <property type="protein sequence ID" value="BBE51099.1"/>
    <property type="molecule type" value="Genomic_DNA"/>
</dbReference>
<dbReference type="InterPro" id="IPR036777">
    <property type="entry name" value="Channel_Tsx-like_sf"/>
</dbReference>
<gene>
    <name evidence="2" type="ORF">OYT1_ch1551</name>
</gene>
<sequence>MRKVAKRGLIQWLLLGGVCCTSSVQALTWNDNYLGYRYGSAFSEPTLTPAISKHIFSYTHASGYTYGSNFLSVDVLRSDLNDPAANSSRGATEFYGVYRHKLSLSAISGRSFAIGALRDVGLTLGADWGSKDDTFAARPHKLRVGPTLSFAVPGFLDVGVYLQQEWNHNGIMGKDVSFAAAPLLGAVWNIKFDESALPLEFKGFLDYSGPKGKDGFGSDTRDELLMRVFVMADVSSWFGSKNTLWIGPGYEYWHNKFGNQPGVGTRASTPMMNVEFHL</sequence>
<keyword evidence="1" id="KW-0732">Signal</keyword>
<dbReference type="Gene3D" id="2.40.230.20">
    <property type="entry name" value="Nucleoside-specific channel-forming protein, Tsx-like"/>
    <property type="match status" value="1"/>
</dbReference>
<feature type="signal peptide" evidence="1">
    <location>
        <begin position="1"/>
        <end position="26"/>
    </location>
</feature>
<feature type="chain" id="PRO_5017361640" description="Nucleoside-binding outer membrane protein" evidence="1">
    <location>
        <begin position="27"/>
        <end position="278"/>
    </location>
</feature>
<dbReference type="AlphaFoldDB" id="A0A2Z6GCQ2"/>
<dbReference type="OrthoDB" id="104801at2"/>
<evidence type="ECO:0000256" key="1">
    <source>
        <dbReference type="SAM" id="SignalP"/>
    </source>
</evidence>
<keyword evidence="3" id="KW-1185">Reference proteome</keyword>
<name>A0A2Z6GCQ2_9PROT</name>
<evidence type="ECO:0000313" key="2">
    <source>
        <dbReference type="EMBL" id="BBE51099.1"/>
    </source>
</evidence>
<accession>A0A2Z6GCQ2</accession>
<proteinExistence type="predicted"/>
<dbReference type="GO" id="GO:0009279">
    <property type="term" value="C:cell outer membrane"/>
    <property type="evidence" value="ECO:0007669"/>
    <property type="project" value="InterPro"/>
</dbReference>
<dbReference type="Proteomes" id="UP000033070">
    <property type="component" value="Chromosome"/>
</dbReference>
<dbReference type="RefSeq" id="WP_062627468.1">
    <property type="nucleotide sequence ID" value="NZ_AP018738.1"/>
</dbReference>
<dbReference type="STRING" id="1188319.OYT1_02362"/>